<keyword evidence="9" id="KW-0368">Histidine biosynthesis</keyword>
<dbReference type="OrthoDB" id="9809616at2"/>
<evidence type="ECO:0000256" key="2">
    <source>
        <dbReference type="ARBA" id="ARBA00005011"/>
    </source>
</evidence>
<comment type="caution">
    <text evidence="11">The sequence shown here is derived from an EMBL/GenBank/DDBJ whole genome shotgun (WGS) entry which is preliminary data.</text>
</comment>
<evidence type="ECO:0000256" key="8">
    <source>
        <dbReference type="ARBA" id="ARBA00047481"/>
    </source>
</evidence>
<comment type="similarity">
    <text evidence="3 9">Belongs to the class-II pyridoxal-phosphate-dependent aminotransferase family. Histidinol-phosphate aminotransferase subfamily.</text>
</comment>
<evidence type="ECO:0000256" key="9">
    <source>
        <dbReference type="HAMAP-Rule" id="MF_01023"/>
    </source>
</evidence>
<evidence type="ECO:0000256" key="6">
    <source>
        <dbReference type="ARBA" id="ARBA00022679"/>
    </source>
</evidence>
<evidence type="ECO:0000256" key="3">
    <source>
        <dbReference type="ARBA" id="ARBA00007970"/>
    </source>
</evidence>
<evidence type="ECO:0000313" key="11">
    <source>
        <dbReference type="EMBL" id="RIY02566.1"/>
    </source>
</evidence>
<dbReference type="EMBL" id="QYRN01000002">
    <property type="protein sequence ID" value="RIY02566.1"/>
    <property type="molecule type" value="Genomic_DNA"/>
</dbReference>
<accession>A0A3A1WLY9</accession>
<evidence type="ECO:0000256" key="5">
    <source>
        <dbReference type="ARBA" id="ARBA00022576"/>
    </source>
</evidence>
<evidence type="ECO:0000259" key="10">
    <source>
        <dbReference type="Pfam" id="PF00155"/>
    </source>
</evidence>
<evidence type="ECO:0000313" key="12">
    <source>
        <dbReference type="Proteomes" id="UP000265750"/>
    </source>
</evidence>
<organism evidence="11 12">
    <name type="scientific">Aureimonas flava</name>
    <dbReference type="NCBI Taxonomy" id="2320271"/>
    <lineage>
        <taxon>Bacteria</taxon>
        <taxon>Pseudomonadati</taxon>
        <taxon>Pseudomonadota</taxon>
        <taxon>Alphaproteobacteria</taxon>
        <taxon>Hyphomicrobiales</taxon>
        <taxon>Aurantimonadaceae</taxon>
        <taxon>Aureimonas</taxon>
    </lineage>
</organism>
<evidence type="ECO:0000256" key="7">
    <source>
        <dbReference type="ARBA" id="ARBA00022898"/>
    </source>
</evidence>
<comment type="cofactor">
    <cofactor evidence="1 9">
        <name>pyridoxal 5'-phosphate</name>
        <dbReference type="ChEBI" id="CHEBI:597326"/>
    </cofactor>
</comment>
<keyword evidence="7 9" id="KW-0663">Pyridoxal phosphate</keyword>
<dbReference type="InterPro" id="IPR050106">
    <property type="entry name" value="HistidinolP_aminotransfase"/>
</dbReference>
<dbReference type="GO" id="GO:0004400">
    <property type="term" value="F:histidinol-phosphate transaminase activity"/>
    <property type="evidence" value="ECO:0007669"/>
    <property type="project" value="UniProtKB-UniRule"/>
</dbReference>
<dbReference type="InterPro" id="IPR015421">
    <property type="entry name" value="PyrdxlP-dep_Trfase_major"/>
</dbReference>
<dbReference type="Gene3D" id="3.40.640.10">
    <property type="entry name" value="Type I PLP-dependent aspartate aminotransferase-like (Major domain)"/>
    <property type="match status" value="1"/>
</dbReference>
<dbReference type="HAMAP" id="MF_01023">
    <property type="entry name" value="HisC_aminotrans_2"/>
    <property type="match status" value="1"/>
</dbReference>
<keyword evidence="12" id="KW-1185">Reference proteome</keyword>
<feature type="modified residue" description="N6-(pyridoxal phosphate)lysine" evidence="9">
    <location>
        <position position="222"/>
    </location>
</feature>
<reference evidence="12" key="1">
    <citation type="submission" date="2018-09" db="EMBL/GenBank/DDBJ databases">
        <authorList>
            <person name="Tuo L."/>
        </authorList>
    </citation>
    <scope>NUCLEOTIDE SEQUENCE [LARGE SCALE GENOMIC DNA]</scope>
    <source>
        <strain evidence="12">M2BS4Y-1</strain>
    </source>
</reference>
<comment type="subunit">
    <text evidence="4 9">Homodimer.</text>
</comment>
<dbReference type="AlphaFoldDB" id="A0A3A1WLY9"/>
<dbReference type="Proteomes" id="UP000265750">
    <property type="component" value="Unassembled WGS sequence"/>
</dbReference>
<dbReference type="InterPro" id="IPR004839">
    <property type="entry name" value="Aminotransferase_I/II_large"/>
</dbReference>
<sequence length="365" mass="38804">MLLDTVSPMPHLARVPPYAAAEKPAGDGGRPVILSQNELATAPSPRAVEAAAATLAGSNRYPDSDCEALCAAIAARHGLRADRVLCTPGSMTLLGTLVRSYAGAGDEVVITRHGYGYFRTVIQLAGATPVVAPETELHADVDAILARVTERTRIVLLANPNNPTGTMIPWSEVLRLHAGLREDILLVLDAAYAEFVARPDFRAGSDLVDASRNTVMIRTFSKIYGLAGMRVGWGYFPAAIADLLRRVTPPSSVSSQAQAAAIAALADRDHTRATFEAVSRERQRLAAALGVLGLAGPPSEANFVLADFGSPERAKRAHAFLTRRGIHLRPVASADLPQHLRITIGTAAEHEEVLGALRAFLDRPA</sequence>
<protein>
    <recommendedName>
        <fullName evidence="9">Histidinol-phosphate aminotransferase</fullName>
        <ecNumber evidence="9">2.6.1.9</ecNumber>
    </recommendedName>
    <alternativeName>
        <fullName evidence="9">Imidazole acetol-phosphate transaminase</fullName>
    </alternativeName>
</protein>
<keyword evidence="9" id="KW-0028">Amino-acid biosynthesis</keyword>
<dbReference type="PANTHER" id="PTHR43643:SF3">
    <property type="entry name" value="HISTIDINOL-PHOSPHATE AMINOTRANSFERASE"/>
    <property type="match status" value="1"/>
</dbReference>
<comment type="catalytic activity">
    <reaction evidence="8 9">
        <text>L-histidinol phosphate + 2-oxoglutarate = 3-(imidazol-4-yl)-2-oxopropyl phosphate + L-glutamate</text>
        <dbReference type="Rhea" id="RHEA:23744"/>
        <dbReference type="ChEBI" id="CHEBI:16810"/>
        <dbReference type="ChEBI" id="CHEBI:29985"/>
        <dbReference type="ChEBI" id="CHEBI:57766"/>
        <dbReference type="ChEBI" id="CHEBI:57980"/>
        <dbReference type="EC" id="2.6.1.9"/>
    </reaction>
</comment>
<comment type="pathway">
    <text evidence="2 9">Amino-acid biosynthesis; L-histidine biosynthesis; L-histidine from 5-phospho-alpha-D-ribose 1-diphosphate: step 7/9.</text>
</comment>
<gene>
    <name evidence="9" type="primary">hisC</name>
    <name evidence="11" type="ORF">D3218_04135</name>
</gene>
<dbReference type="CDD" id="cd00609">
    <property type="entry name" value="AAT_like"/>
    <property type="match status" value="1"/>
</dbReference>
<dbReference type="SUPFAM" id="SSF53383">
    <property type="entry name" value="PLP-dependent transferases"/>
    <property type="match status" value="1"/>
</dbReference>
<dbReference type="RefSeq" id="WP_119538644.1">
    <property type="nucleotide sequence ID" value="NZ_QYRN01000002.1"/>
</dbReference>
<keyword evidence="5 9" id="KW-0032">Aminotransferase</keyword>
<feature type="domain" description="Aminotransferase class I/classII large" evidence="10">
    <location>
        <begin position="32"/>
        <end position="357"/>
    </location>
</feature>
<dbReference type="Pfam" id="PF00155">
    <property type="entry name" value="Aminotran_1_2"/>
    <property type="match status" value="1"/>
</dbReference>
<name>A0A3A1WLY9_9HYPH</name>
<dbReference type="Gene3D" id="3.90.1150.10">
    <property type="entry name" value="Aspartate Aminotransferase, domain 1"/>
    <property type="match status" value="1"/>
</dbReference>
<dbReference type="PANTHER" id="PTHR43643">
    <property type="entry name" value="HISTIDINOL-PHOSPHATE AMINOTRANSFERASE 2"/>
    <property type="match status" value="1"/>
</dbReference>
<keyword evidence="6 9" id="KW-0808">Transferase</keyword>
<dbReference type="InterPro" id="IPR015422">
    <property type="entry name" value="PyrdxlP-dep_Trfase_small"/>
</dbReference>
<dbReference type="GO" id="GO:0000105">
    <property type="term" value="P:L-histidine biosynthetic process"/>
    <property type="evidence" value="ECO:0007669"/>
    <property type="project" value="UniProtKB-UniRule"/>
</dbReference>
<dbReference type="GO" id="GO:0030170">
    <property type="term" value="F:pyridoxal phosphate binding"/>
    <property type="evidence" value="ECO:0007669"/>
    <property type="project" value="InterPro"/>
</dbReference>
<proteinExistence type="inferred from homology"/>
<evidence type="ECO:0000256" key="1">
    <source>
        <dbReference type="ARBA" id="ARBA00001933"/>
    </source>
</evidence>
<evidence type="ECO:0000256" key="4">
    <source>
        <dbReference type="ARBA" id="ARBA00011738"/>
    </source>
</evidence>
<dbReference type="UniPathway" id="UPA00031">
    <property type="reaction ID" value="UER00012"/>
</dbReference>
<dbReference type="InterPro" id="IPR005861">
    <property type="entry name" value="HisP_aminotrans"/>
</dbReference>
<dbReference type="EC" id="2.6.1.9" evidence="9"/>
<dbReference type="InterPro" id="IPR015424">
    <property type="entry name" value="PyrdxlP-dep_Trfase"/>
</dbReference>